<sequence>MSPLLQDLLQQAEQLSYEERLELIRGVAQGLKKSQVGVRAKPRWSDLKGMAPYPMMGEDAQEWVTRTRREGDEHRERVLRGEV</sequence>
<protein>
    <submittedName>
        <fullName evidence="1">Uncharacterized protein</fullName>
    </submittedName>
</protein>
<comment type="caution">
    <text evidence="1">The sequence shown here is derived from an EMBL/GenBank/DDBJ whole genome shotgun (WGS) entry which is preliminary data.</text>
</comment>
<accession>A0A7C3VTL8</accession>
<dbReference type="AlphaFoldDB" id="A0A7C3VTL8"/>
<gene>
    <name evidence="1" type="ORF">ENR15_23650</name>
</gene>
<dbReference type="EMBL" id="DSPX01000247">
    <property type="protein sequence ID" value="HGG03551.1"/>
    <property type="molecule type" value="Genomic_DNA"/>
</dbReference>
<name>A0A7C3VTL8_9CYAN</name>
<reference evidence="1" key="1">
    <citation type="journal article" date="2020" name="mSystems">
        <title>Genome- and Community-Level Interaction Insights into Carbon Utilization and Element Cycling Functions of Hydrothermarchaeota in Hydrothermal Sediment.</title>
        <authorList>
            <person name="Zhou Z."/>
            <person name="Liu Y."/>
            <person name="Xu W."/>
            <person name="Pan J."/>
            <person name="Luo Z.H."/>
            <person name="Li M."/>
        </authorList>
    </citation>
    <scope>NUCLEOTIDE SEQUENCE [LARGE SCALE GENOMIC DNA]</scope>
    <source>
        <strain evidence="1">SpSt-374</strain>
    </source>
</reference>
<proteinExistence type="predicted"/>
<organism evidence="1">
    <name type="scientific">Planktothricoides sp. SpSt-374</name>
    <dbReference type="NCBI Taxonomy" id="2282167"/>
    <lineage>
        <taxon>Bacteria</taxon>
        <taxon>Bacillati</taxon>
        <taxon>Cyanobacteriota</taxon>
        <taxon>Cyanophyceae</taxon>
        <taxon>Oscillatoriophycideae</taxon>
        <taxon>Oscillatoriales</taxon>
        <taxon>Oscillatoriaceae</taxon>
        <taxon>Planktothricoides</taxon>
    </lineage>
</organism>
<evidence type="ECO:0000313" key="1">
    <source>
        <dbReference type="EMBL" id="HGG03551.1"/>
    </source>
</evidence>